<name>A0A344UY50_9ACTN</name>
<feature type="region of interest" description="Disordered" evidence="1">
    <location>
        <begin position="1"/>
        <end position="37"/>
    </location>
</feature>
<evidence type="ECO:0000313" key="3">
    <source>
        <dbReference type="Proteomes" id="UP000251995"/>
    </source>
</evidence>
<dbReference type="InterPro" id="IPR005500">
    <property type="entry name" value="DUF309"/>
</dbReference>
<evidence type="ECO:0008006" key="4">
    <source>
        <dbReference type="Google" id="ProtNLM"/>
    </source>
</evidence>
<dbReference type="EMBL" id="CP025198">
    <property type="protein sequence ID" value="AXE40198.1"/>
    <property type="molecule type" value="Genomic_DNA"/>
</dbReference>
<dbReference type="InterPro" id="IPR023203">
    <property type="entry name" value="TTHA0068_sf"/>
</dbReference>
<protein>
    <recommendedName>
        <fullName evidence="4">DUF309 domain-containing protein</fullName>
    </recommendedName>
</protein>
<dbReference type="PANTHER" id="PTHR34796">
    <property type="entry name" value="EXPRESSED PROTEIN"/>
    <property type="match status" value="1"/>
</dbReference>
<dbReference type="Proteomes" id="UP000251995">
    <property type="component" value="Chromosome"/>
</dbReference>
<dbReference type="AlphaFoldDB" id="A0A344UY50"/>
<reference evidence="2 3" key="1">
    <citation type="submission" date="2017-12" db="EMBL/GenBank/DDBJ databases">
        <title>The whole genome sequence of the Acidipropionibacterium virtanenii sp. nov. type strain JS278.</title>
        <authorList>
            <person name="Laine P."/>
            <person name="Deptula P."/>
            <person name="Varmanen P."/>
            <person name="Auvinen P."/>
        </authorList>
    </citation>
    <scope>NUCLEOTIDE SEQUENCE [LARGE SCALE GENOMIC DNA]</scope>
    <source>
        <strain evidence="2 3">JS278</strain>
    </source>
</reference>
<sequence length="162" mass="17719">MADRDRDAEGRPRNSRPRDGLGRPLPRDRHGVPVTPEDLNLTVPETLEMAQDLLDRGRPFHAHEVLEARWKSCPRAERDLWQGLAQLAVGITHQLRGNTTGAITLIGRGAKYLRPYASDAAPAHVDGVDVHQVLDWADRTVAGLKAGQGIGATVTLRQEASS</sequence>
<dbReference type="KEGG" id="acij:JS278_03064"/>
<accession>A0A344UY50</accession>
<dbReference type="Pfam" id="PF03745">
    <property type="entry name" value="DUF309"/>
    <property type="match status" value="1"/>
</dbReference>
<feature type="compositionally biased region" description="Basic and acidic residues" evidence="1">
    <location>
        <begin position="1"/>
        <end position="31"/>
    </location>
</feature>
<gene>
    <name evidence="2" type="ORF">JS278_03064</name>
</gene>
<evidence type="ECO:0000256" key="1">
    <source>
        <dbReference type="SAM" id="MobiDB-lite"/>
    </source>
</evidence>
<evidence type="ECO:0000313" key="2">
    <source>
        <dbReference type="EMBL" id="AXE40198.1"/>
    </source>
</evidence>
<dbReference type="Gene3D" id="1.10.3450.10">
    <property type="entry name" value="TTHA0068-like"/>
    <property type="match status" value="1"/>
</dbReference>
<organism evidence="2 3">
    <name type="scientific">Acidipropionibacterium virtanenii</name>
    <dbReference type="NCBI Taxonomy" id="2057246"/>
    <lineage>
        <taxon>Bacteria</taxon>
        <taxon>Bacillati</taxon>
        <taxon>Actinomycetota</taxon>
        <taxon>Actinomycetes</taxon>
        <taxon>Propionibacteriales</taxon>
        <taxon>Propionibacteriaceae</taxon>
        <taxon>Acidipropionibacterium</taxon>
    </lineage>
</organism>
<proteinExistence type="predicted"/>
<dbReference type="PANTHER" id="PTHR34796:SF1">
    <property type="entry name" value="EXPRESSED PROTEIN"/>
    <property type="match status" value="1"/>
</dbReference>
<keyword evidence="3" id="KW-1185">Reference proteome</keyword>
<dbReference type="RefSeq" id="WP_114045942.1">
    <property type="nucleotide sequence ID" value="NZ_CP025198.1"/>
</dbReference>
<dbReference type="OrthoDB" id="160968at2"/>
<dbReference type="SUPFAM" id="SSF140663">
    <property type="entry name" value="TTHA0068-like"/>
    <property type="match status" value="1"/>
</dbReference>